<dbReference type="GO" id="GO:0000379">
    <property type="term" value="P:tRNA-type intron splice site recognition and cleavage"/>
    <property type="evidence" value="ECO:0007669"/>
    <property type="project" value="InterPro"/>
</dbReference>
<dbReference type="Proteomes" id="UP000245942">
    <property type="component" value="Unassembled WGS sequence"/>
</dbReference>
<evidence type="ECO:0000259" key="9">
    <source>
        <dbReference type="Pfam" id="PF26577"/>
    </source>
</evidence>
<feature type="active site" evidence="6">
    <location>
        <position position="343"/>
    </location>
</feature>
<feature type="compositionally biased region" description="Low complexity" evidence="7">
    <location>
        <begin position="207"/>
        <end position="224"/>
    </location>
</feature>
<dbReference type="RefSeq" id="XP_025349426.1">
    <property type="nucleotide sequence ID" value="XM_025491927.1"/>
</dbReference>
<evidence type="ECO:0000259" key="8">
    <source>
        <dbReference type="Pfam" id="PF01974"/>
    </source>
</evidence>
<keyword evidence="4" id="KW-0456">Lyase</keyword>
<evidence type="ECO:0000256" key="4">
    <source>
        <dbReference type="ARBA" id="ARBA00023239"/>
    </source>
</evidence>
<dbReference type="InterPro" id="IPR036167">
    <property type="entry name" value="tRNA_intron_Endo_cat-like_sf"/>
</dbReference>
<accession>A0A316UAM7</accession>
<dbReference type="EC" id="4.6.1.16" evidence="2"/>
<evidence type="ECO:0000256" key="5">
    <source>
        <dbReference type="ARBA" id="ARBA00034031"/>
    </source>
</evidence>
<dbReference type="Gene3D" id="3.40.1350.10">
    <property type="match status" value="1"/>
</dbReference>
<keyword evidence="3" id="KW-0819">tRNA processing</keyword>
<comment type="catalytic activity">
    <reaction evidence="5">
        <text>pretRNA = a 3'-half-tRNA molecule with a 5'-OH end + a 5'-half-tRNA molecule with a 2',3'-cyclic phosphate end + an intron with a 2',3'-cyclic phosphate and a 5'-hydroxyl terminus.</text>
        <dbReference type="EC" id="4.6.1.16"/>
    </reaction>
</comment>
<organism evidence="10 11">
    <name type="scientific">Pseudomicrostroma glucosiphilum</name>
    <dbReference type="NCBI Taxonomy" id="1684307"/>
    <lineage>
        <taxon>Eukaryota</taxon>
        <taxon>Fungi</taxon>
        <taxon>Dikarya</taxon>
        <taxon>Basidiomycota</taxon>
        <taxon>Ustilaginomycotina</taxon>
        <taxon>Exobasidiomycetes</taxon>
        <taxon>Microstromatales</taxon>
        <taxon>Microstromatales incertae sedis</taxon>
        <taxon>Pseudomicrostroma</taxon>
    </lineage>
</organism>
<feature type="region of interest" description="Disordered" evidence="7">
    <location>
        <begin position="118"/>
        <end position="234"/>
    </location>
</feature>
<dbReference type="InterPro" id="IPR006677">
    <property type="entry name" value="tRNA_intron_Endonuc_cat-like"/>
</dbReference>
<dbReference type="InterPro" id="IPR011856">
    <property type="entry name" value="tRNA_endonuc-like_dom_sf"/>
</dbReference>
<feature type="active site" evidence="6">
    <location>
        <position position="303"/>
    </location>
</feature>
<dbReference type="Pfam" id="PF26577">
    <property type="entry name" value="TSEN34_N"/>
    <property type="match status" value="1"/>
</dbReference>
<dbReference type="GO" id="GO:0000213">
    <property type="term" value="F:tRNA-intron lyase activity"/>
    <property type="evidence" value="ECO:0007669"/>
    <property type="project" value="UniProtKB-EC"/>
</dbReference>
<evidence type="ECO:0000256" key="1">
    <source>
        <dbReference type="ARBA" id="ARBA00008078"/>
    </source>
</evidence>
<evidence type="ECO:0000256" key="3">
    <source>
        <dbReference type="ARBA" id="ARBA00022694"/>
    </source>
</evidence>
<dbReference type="PANTHER" id="PTHR13070:SF0">
    <property type="entry name" value="TRNA-SPLICING ENDONUCLEASE SUBUNIT SEN34"/>
    <property type="match status" value="1"/>
</dbReference>
<dbReference type="CDD" id="cd22363">
    <property type="entry name" value="tRNA-intron_lyase_C"/>
    <property type="match status" value="1"/>
</dbReference>
<reference evidence="10 11" key="1">
    <citation type="journal article" date="2018" name="Mol. Biol. Evol.">
        <title>Broad Genomic Sampling Reveals a Smut Pathogenic Ancestry of the Fungal Clade Ustilaginomycotina.</title>
        <authorList>
            <person name="Kijpornyongpan T."/>
            <person name="Mondo S.J."/>
            <person name="Barry K."/>
            <person name="Sandor L."/>
            <person name="Lee J."/>
            <person name="Lipzen A."/>
            <person name="Pangilinan J."/>
            <person name="LaButti K."/>
            <person name="Hainaut M."/>
            <person name="Henrissat B."/>
            <person name="Grigoriev I.V."/>
            <person name="Spatafora J.W."/>
            <person name="Aime M.C."/>
        </authorList>
    </citation>
    <scope>NUCLEOTIDE SEQUENCE [LARGE SCALE GENOMIC DNA]</scope>
    <source>
        <strain evidence="10 11">MCA 4718</strain>
    </source>
</reference>
<feature type="compositionally biased region" description="Basic and acidic residues" evidence="7">
    <location>
        <begin position="166"/>
        <end position="184"/>
    </location>
</feature>
<evidence type="ECO:0000256" key="6">
    <source>
        <dbReference type="PIRSR" id="PIRSR017250-50"/>
    </source>
</evidence>
<feature type="domain" description="tRNA intron endonuclease catalytic" evidence="8">
    <location>
        <begin position="277"/>
        <end position="350"/>
    </location>
</feature>
<sequence length="381" mass="42081">MAISPQPQPQLLASTSATTSAPRRLIPISHLDDHFYVWSASDVLHLRSHHRIIGILTGSLPLLPQQNAYLGLPLELMPEEVGLLLQRGVAVLVDDAKAHVSPTKAQWEEWEAAKQEDIRRQRQRAHTTSVEQKRRFEEALKSSSAARKNKDKKMTTTAEAMELEDEKAKGVQQKREARQREKLRLQQLEAGEGGGEEETEPKDTAEAEPLAASSSSARPDAAEPAAEEPAVDLSSYNYAHTTHDASTGLPWYTAPSDATSMSPGSTSKLDLTTTKQAIFTHLNTSRSFYLSCGLRFGGDFVAYPGDPFRYHSHYTLTVPQDEEEGFEVGRMIAQGRLGTAVKKVHLIATRRKGAEGEGKAEEEEEEDKLAFYSLTWAGFGT</sequence>
<evidence type="ECO:0000313" key="11">
    <source>
        <dbReference type="Proteomes" id="UP000245942"/>
    </source>
</evidence>
<gene>
    <name evidence="10" type="ORF">BCV69DRAFT_281272</name>
</gene>
<dbReference type="GO" id="GO:0000214">
    <property type="term" value="C:tRNA-intron endonuclease complex"/>
    <property type="evidence" value="ECO:0007669"/>
    <property type="project" value="InterPro"/>
</dbReference>
<name>A0A316UAM7_9BASI</name>
<evidence type="ECO:0000256" key="7">
    <source>
        <dbReference type="SAM" id="MobiDB-lite"/>
    </source>
</evidence>
<dbReference type="PIRSF" id="PIRSF017250">
    <property type="entry name" value="tRNA_splic_SEN34"/>
    <property type="match status" value="1"/>
</dbReference>
<dbReference type="GO" id="GO:0003676">
    <property type="term" value="F:nucleic acid binding"/>
    <property type="evidence" value="ECO:0007669"/>
    <property type="project" value="InterPro"/>
</dbReference>
<dbReference type="GeneID" id="37013661"/>
<dbReference type="Pfam" id="PF01974">
    <property type="entry name" value="tRNA_int_endo"/>
    <property type="match status" value="1"/>
</dbReference>
<dbReference type="InterPro" id="IPR016690">
    <property type="entry name" value="TSEN34"/>
</dbReference>
<dbReference type="AlphaFoldDB" id="A0A316UAM7"/>
<evidence type="ECO:0000256" key="2">
    <source>
        <dbReference type="ARBA" id="ARBA00012573"/>
    </source>
</evidence>
<feature type="compositionally biased region" description="Basic and acidic residues" evidence="7">
    <location>
        <begin position="131"/>
        <end position="140"/>
    </location>
</feature>
<keyword evidence="11" id="KW-1185">Reference proteome</keyword>
<feature type="active site" evidence="6">
    <location>
        <position position="311"/>
    </location>
</feature>
<dbReference type="STRING" id="1684307.A0A316UAM7"/>
<proteinExistence type="inferred from homology"/>
<dbReference type="SUPFAM" id="SSF53032">
    <property type="entry name" value="tRNA-intron endonuclease catalytic domain-like"/>
    <property type="match status" value="1"/>
</dbReference>
<evidence type="ECO:0000313" key="10">
    <source>
        <dbReference type="EMBL" id="PWN22266.1"/>
    </source>
</evidence>
<dbReference type="OrthoDB" id="48041at2759"/>
<protein>
    <recommendedName>
        <fullName evidence="2">tRNA-intron lyase</fullName>
        <ecNumber evidence="2">4.6.1.16</ecNumber>
    </recommendedName>
</protein>
<feature type="domain" description="TSEN34 N-terminal" evidence="9">
    <location>
        <begin position="26"/>
        <end position="95"/>
    </location>
</feature>
<dbReference type="EMBL" id="KZ819323">
    <property type="protein sequence ID" value="PWN22266.1"/>
    <property type="molecule type" value="Genomic_DNA"/>
</dbReference>
<dbReference type="InterPro" id="IPR059049">
    <property type="entry name" value="TSEN34_N"/>
</dbReference>
<dbReference type="PANTHER" id="PTHR13070">
    <property type="entry name" value="TRNA-SPLICING ENDONUCLEASE SUBUNIT SEN34-RELATED"/>
    <property type="match status" value="1"/>
</dbReference>
<comment type="similarity">
    <text evidence="1">Belongs to the tRNA-intron endonuclease family.</text>
</comment>